<name>A0AA36N4C4_9DINO</name>
<evidence type="ECO:0000313" key="2">
    <source>
        <dbReference type="Proteomes" id="UP001178507"/>
    </source>
</evidence>
<proteinExistence type="predicted"/>
<comment type="caution">
    <text evidence="1">The sequence shown here is derived from an EMBL/GenBank/DDBJ whole genome shotgun (WGS) entry which is preliminary data.</text>
</comment>
<dbReference type="EMBL" id="CAUJNA010002002">
    <property type="protein sequence ID" value="CAJ1390125.1"/>
    <property type="molecule type" value="Genomic_DNA"/>
</dbReference>
<evidence type="ECO:0000313" key="1">
    <source>
        <dbReference type="EMBL" id="CAJ1390125.1"/>
    </source>
</evidence>
<organism evidence="1 2">
    <name type="scientific">Effrenium voratum</name>
    <dbReference type="NCBI Taxonomy" id="2562239"/>
    <lineage>
        <taxon>Eukaryota</taxon>
        <taxon>Sar</taxon>
        <taxon>Alveolata</taxon>
        <taxon>Dinophyceae</taxon>
        <taxon>Suessiales</taxon>
        <taxon>Symbiodiniaceae</taxon>
        <taxon>Effrenium</taxon>
    </lineage>
</organism>
<dbReference type="Proteomes" id="UP001178507">
    <property type="component" value="Unassembled WGS sequence"/>
</dbReference>
<reference evidence="1" key="1">
    <citation type="submission" date="2023-08" db="EMBL/GenBank/DDBJ databases">
        <authorList>
            <person name="Chen Y."/>
            <person name="Shah S."/>
            <person name="Dougan E. K."/>
            <person name="Thang M."/>
            <person name="Chan C."/>
        </authorList>
    </citation>
    <scope>NUCLEOTIDE SEQUENCE</scope>
</reference>
<protein>
    <submittedName>
        <fullName evidence="1">Uncharacterized protein</fullName>
    </submittedName>
</protein>
<accession>A0AA36N4C4</accession>
<gene>
    <name evidence="1" type="ORF">EVOR1521_LOCUS15623</name>
</gene>
<dbReference type="AlphaFoldDB" id="A0AA36N4C4"/>
<sequence length="202" mass="20897">MASFLADGAGPNRRQAAAASLAASLAPLAAPGAARAESMEEAAAAQAASRVSVGLTGDDLVLPAYFAGDWAVAGELYKVETGPLGQGALTSALPGVQEALRKNSLAVGAPAGEFRARRRWKKCSRTAPGGGAGVEEERGSSFFPRVAWSLPTSCMPVRISDCRSLYDLLTKDGVAAAERRLTLDEAIKESAEHMEPEAAILV</sequence>
<keyword evidence="2" id="KW-1185">Reference proteome</keyword>